<evidence type="ECO:0000313" key="9">
    <source>
        <dbReference type="Proteomes" id="UP000070700"/>
    </source>
</evidence>
<dbReference type="KEGG" id="psco:LY89DRAFT_731303"/>
<protein>
    <recommendedName>
        <fullName evidence="7">Rhodopsin domain-containing protein</fullName>
    </recommendedName>
</protein>
<organism evidence="8 9">
    <name type="scientific">Mollisia scopiformis</name>
    <name type="common">Conifer needle endophyte fungus</name>
    <name type="synonym">Phialocephala scopiformis</name>
    <dbReference type="NCBI Taxonomy" id="149040"/>
    <lineage>
        <taxon>Eukaryota</taxon>
        <taxon>Fungi</taxon>
        <taxon>Dikarya</taxon>
        <taxon>Ascomycota</taxon>
        <taxon>Pezizomycotina</taxon>
        <taxon>Leotiomycetes</taxon>
        <taxon>Helotiales</taxon>
        <taxon>Mollisiaceae</taxon>
        <taxon>Mollisia</taxon>
    </lineage>
</organism>
<name>A0A194XIT0_MOLSC</name>
<dbReference type="AlphaFoldDB" id="A0A194XIT0"/>
<comment type="subcellular location">
    <subcellularLocation>
        <location evidence="1">Membrane</location>
        <topology evidence="1">Multi-pass membrane protein</topology>
    </subcellularLocation>
</comment>
<feature type="domain" description="Rhodopsin" evidence="7">
    <location>
        <begin position="24"/>
        <end position="278"/>
    </location>
</feature>
<dbReference type="EMBL" id="KQ947410">
    <property type="protein sequence ID" value="KUJ20068.1"/>
    <property type="molecule type" value="Genomic_DNA"/>
</dbReference>
<evidence type="ECO:0000256" key="5">
    <source>
        <dbReference type="ARBA" id="ARBA00038359"/>
    </source>
</evidence>
<keyword evidence="9" id="KW-1185">Reference proteome</keyword>
<accession>A0A194XIT0</accession>
<dbReference type="InParanoid" id="A0A194XIT0"/>
<evidence type="ECO:0000256" key="1">
    <source>
        <dbReference type="ARBA" id="ARBA00004141"/>
    </source>
</evidence>
<feature type="transmembrane region" description="Helical" evidence="6">
    <location>
        <begin position="223"/>
        <end position="245"/>
    </location>
</feature>
<dbReference type="PANTHER" id="PTHR33048:SF166">
    <property type="entry name" value="PTH11-LIKE INTEGRAL MEMBRANE PROTEIN"/>
    <property type="match status" value="1"/>
</dbReference>
<comment type="similarity">
    <text evidence="5">Belongs to the SAT4 family.</text>
</comment>
<evidence type="ECO:0000256" key="3">
    <source>
        <dbReference type="ARBA" id="ARBA00022989"/>
    </source>
</evidence>
<dbReference type="OrthoDB" id="5378633at2759"/>
<evidence type="ECO:0000259" key="7">
    <source>
        <dbReference type="Pfam" id="PF20684"/>
    </source>
</evidence>
<dbReference type="GeneID" id="28829284"/>
<feature type="transmembrane region" description="Helical" evidence="6">
    <location>
        <begin position="39"/>
        <end position="62"/>
    </location>
</feature>
<dbReference type="Proteomes" id="UP000070700">
    <property type="component" value="Unassembled WGS sequence"/>
</dbReference>
<dbReference type="GO" id="GO:0016020">
    <property type="term" value="C:membrane"/>
    <property type="evidence" value="ECO:0007669"/>
    <property type="project" value="UniProtKB-SubCell"/>
</dbReference>
<feature type="transmembrane region" description="Helical" evidence="6">
    <location>
        <begin position="184"/>
        <end position="211"/>
    </location>
</feature>
<evidence type="ECO:0000256" key="4">
    <source>
        <dbReference type="ARBA" id="ARBA00023136"/>
    </source>
</evidence>
<evidence type="ECO:0000256" key="6">
    <source>
        <dbReference type="SAM" id="Phobius"/>
    </source>
</evidence>
<dbReference type="RefSeq" id="XP_018074423.1">
    <property type="nucleotide sequence ID" value="XM_018219558.1"/>
</dbReference>
<feature type="transmembrane region" description="Helical" evidence="6">
    <location>
        <begin position="145"/>
        <end position="164"/>
    </location>
</feature>
<dbReference type="PANTHER" id="PTHR33048">
    <property type="entry name" value="PTH11-LIKE INTEGRAL MEMBRANE PROTEIN (AFU_ORTHOLOGUE AFUA_5G11245)"/>
    <property type="match status" value="1"/>
</dbReference>
<keyword evidence="3 6" id="KW-1133">Transmembrane helix</keyword>
<gene>
    <name evidence="8" type="ORF">LY89DRAFT_731303</name>
</gene>
<dbReference type="InterPro" id="IPR049326">
    <property type="entry name" value="Rhodopsin_dom_fungi"/>
</dbReference>
<evidence type="ECO:0000256" key="2">
    <source>
        <dbReference type="ARBA" id="ARBA00022692"/>
    </source>
</evidence>
<feature type="transmembrane region" description="Helical" evidence="6">
    <location>
        <begin position="6"/>
        <end position="27"/>
    </location>
</feature>
<dbReference type="Pfam" id="PF20684">
    <property type="entry name" value="Fung_rhodopsin"/>
    <property type="match status" value="1"/>
</dbReference>
<keyword evidence="2 6" id="KW-0812">Transmembrane</keyword>
<feature type="transmembrane region" description="Helical" evidence="6">
    <location>
        <begin position="114"/>
        <end position="133"/>
    </location>
</feature>
<keyword evidence="4 6" id="KW-0472">Membrane</keyword>
<sequence>MSAVATVDSAYAFTAASYAIILTRTLLRRLKHERLLPDDYLILSAMIFYAFNTAVYPITAFYGTNLTTKDPKSLSPNELEHGMTTSGYSQAKFPILIYHTVIIGSKWLLIGRPIYMSYLWTLKACILIFYARLTARTTDLLSVKLAAGLLAATWVMNLFTYFFECRPIWLYWQVLPGPPQCAKAVGSVIIFGTTDILTDLVIMIIPLPLIFRAKKPLKTRIQISSIFFLWIFVIVISALTMAIFLEHLDERRQMIWTQLECFFATVAANAPIIHGLWRHGCLHIRQGRFGPEICAPVPEYNLNVRAATAEAEICSQEVPRSSRGSLGLRVSGGIRRSIRKINERIRSSFDDAHIEQSITILQETRTGRIEHRSSEAGPADMFMGPAKTLGHVSTEISCGNPPIKPKHEFARLKMLHGHESR</sequence>
<evidence type="ECO:0000313" key="8">
    <source>
        <dbReference type="EMBL" id="KUJ20068.1"/>
    </source>
</evidence>
<proteinExistence type="inferred from homology"/>
<dbReference type="InterPro" id="IPR052337">
    <property type="entry name" value="SAT4-like"/>
</dbReference>
<reference evidence="8 9" key="1">
    <citation type="submission" date="2015-10" db="EMBL/GenBank/DDBJ databases">
        <title>Full genome of DAOMC 229536 Phialocephala scopiformis, a fungal endophyte of spruce producing the potent anti-insectan compound rugulosin.</title>
        <authorList>
            <consortium name="DOE Joint Genome Institute"/>
            <person name="Walker A.K."/>
            <person name="Frasz S.L."/>
            <person name="Seifert K.A."/>
            <person name="Miller J.D."/>
            <person name="Mondo S.J."/>
            <person name="Labutti K."/>
            <person name="Lipzen A."/>
            <person name="Dockter R."/>
            <person name="Kennedy M."/>
            <person name="Grigoriev I.V."/>
            <person name="Spatafora J.W."/>
        </authorList>
    </citation>
    <scope>NUCLEOTIDE SEQUENCE [LARGE SCALE GENOMIC DNA]</scope>
    <source>
        <strain evidence="8 9">CBS 120377</strain>
    </source>
</reference>